<dbReference type="Pfam" id="PF12684">
    <property type="entry name" value="DUF3799"/>
    <property type="match status" value="1"/>
</dbReference>
<gene>
    <name evidence="2" type="ORF">DCW74_05605</name>
</gene>
<name>A0A350P1N0_9ALTE</name>
<dbReference type="EMBL" id="DNAN01000191">
    <property type="protein sequence ID" value="HAW75197.1"/>
    <property type="molecule type" value="Genomic_DNA"/>
</dbReference>
<protein>
    <recommendedName>
        <fullName evidence="1">Putative exodeoxyribonuclease 8 PDDEXK-like domain-containing protein</fullName>
    </recommendedName>
</protein>
<accession>A0A350P1N0</accession>
<evidence type="ECO:0000259" key="1">
    <source>
        <dbReference type="Pfam" id="PF12684"/>
    </source>
</evidence>
<feature type="domain" description="Putative exodeoxyribonuclease 8 PDDEXK-like" evidence="1">
    <location>
        <begin position="22"/>
        <end position="252"/>
    </location>
</feature>
<dbReference type="AlphaFoldDB" id="A0A350P1N0"/>
<reference evidence="2 3" key="1">
    <citation type="journal article" date="2018" name="Nat. Biotechnol.">
        <title>A standardized bacterial taxonomy based on genome phylogeny substantially revises the tree of life.</title>
        <authorList>
            <person name="Parks D.H."/>
            <person name="Chuvochina M."/>
            <person name="Waite D.W."/>
            <person name="Rinke C."/>
            <person name="Skarshewski A."/>
            <person name="Chaumeil P.A."/>
            <person name="Hugenholtz P."/>
        </authorList>
    </citation>
    <scope>NUCLEOTIDE SEQUENCE [LARGE SCALE GENOMIC DNA]</scope>
    <source>
        <strain evidence="2">UBA11978</strain>
    </source>
</reference>
<comment type="caution">
    <text evidence="2">The sequence shown here is derived from an EMBL/GenBank/DDBJ whole genome shotgun (WGS) entry which is preliminary data.</text>
</comment>
<dbReference type="InterPro" id="IPR011604">
    <property type="entry name" value="PDDEXK-like_dom_sf"/>
</dbReference>
<dbReference type="Gene3D" id="3.90.320.10">
    <property type="match status" value="1"/>
</dbReference>
<sequence>MAEICYNQSDWDYRREEGVNQSSLKRILESPAHYQAALKNRLIPTTAMEIGTAVHCLTLDGQKVFDAQYVKKPDGIKLNTKDGREWKETVGRKKALAAGGKDDPWGSVHGMDASLKRLAWFDPSQDEFIEHNEVSIYWGWHGVKCKARLDRVLVDEGIVLDLKTTDSVDPETFMKKVVNLGYDFQAAYYAKAAEFAYEKPFRFIFVAVERKAPYTVDLFEVTPTMMEEGVRKCNLALMRYAECAMVGEWPNRDPQIHSLEYPTWHKSPVPAIVEEPTEDVF</sequence>
<evidence type="ECO:0000313" key="3">
    <source>
        <dbReference type="Proteomes" id="UP000263517"/>
    </source>
</evidence>
<proteinExistence type="predicted"/>
<evidence type="ECO:0000313" key="2">
    <source>
        <dbReference type="EMBL" id="HAW75197.1"/>
    </source>
</evidence>
<dbReference type="InterPro" id="IPR024432">
    <property type="entry name" value="Put_RecE_PDDEXK-like_dom"/>
</dbReference>
<organism evidence="2 3">
    <name type="scientific">Alteromonas australica</name>
    <dbReference type="NCBI Taxonomy" id="589873"/>
    <lineage>
        <taxon>Bacteria</taxon>
        <taxon>Pseudomonadati</taxon>
        <taxon>Pseudomonadota</taxon>
        <taxon>Gammaproteobacteria</taxon>
        <taxon>Alteromonadales</taxon>
        <taxon>Alteromonadaceae</taxon>
        <taxon>Alteromonas/Salinimonas group</taxon>
        <taxon>Alteromonas</taxon>
    </lineage>
</organism>
<dbReference type="Proteomes" id="UP000263517">
    <property type="component" value="Unassembled WGS sequence"/>
</dbReference>